<name>A0A4R0R9Y8_9APHY</name>
<comment type="caution">
    <text evidence="1">The sequence shown here is derived from an EMBL/GenBank/DDBJ whole genome shotgun (WGS) entry which is preliminary data.</text>
</comment>
<organism evidence="1 2">
    <name type="scientific">Steccherinum ochraceum</name>
    <dbReference type="NCBI Taxonomy" id="92696"/>
    <lineage>
        <taxon>Eukaryota</taxon>
        <taxon>Fungi</taxon>
        <taxon>Dikarya</taxon>
        <taxon>Basidiomycota</taxon>
        <taxon>Agaricomycotina</taxon>
        <taxon>Agaricomycetes</taxon>
        <taxon>Polyporales</taxon>
        <taxon>Steccherinaceae</taxon>
        <taxon>Steccherinum</taxon>
    </lineage>
</organism>
<dbReference type="OrthoDB" id="2788229at2759"/>
<evidence type="ECO:0000313" key="2">
    <source>
        <dbReference type="Proteomes" id="UP000292702"/>
    </source>
</evidence>
<dbReference type="Proteomes" id="UP000292702">
    <property type="component" value="Unassembled WGS sequence"/>
</dbReference>
<sequence>MQNEIFLPGELLDAIMDCLEDDKKALSTCTLLSWHWCASAKPALFRRLSIFFYDRDTTHDFDAFCKFLDEESSAFVKTVVKELTLSCDLGQQGESIGDLGLIRAYQVDELLIRLPAVQKFTLTQAAVVHSDIIPRSLPRDLEELHLHVVCYDTIRPYGDGTGCDLVHLINLFASVHTLRLSTVLHAKHLYMYGKYEAEETPETGYISEGRHISESLKIRNLISRSRGWDSDVPSHKYRGRRYNIHRPVLRLLANSRALDGLHRVSLDEDFSSTALALQMLGGRLQELRVVASLSYPRPPTMEQDPFNLSYLTVLERLHLTIHIPAIDHRDYLGWRYVGVALRDLAENIPVRVIQHLRVVFASQATMSLNKTHLAQELIDCIMSHLEAEKPSLASCTLVSRRWYTSAVPRLFRKITVNAYGNVRSLSSFQAFLDDTSSYAPLHIKFVVLSCSCYLNPNTAAPGTPEMRIIRRPHHGAIDAQTIADLLPKLPSLRAFRLSMAQLSLCDHAVQSSRIWDLDELHLEDIRYQADSRTDQENCSLVQLFNLFGSVAKLRLHSVTLEGNSYGDDAAYARAEKEAGERISKSFKVSELMCTTERPWNMFSGEGRHQSRPVLSILSHSGAAKDLRSLSLNDSFSPSSCAIEKFGSSVEHLNLAVNYFPIHALSEWTTDDSVPQDPFKISTLAALKTMNLTMRIDRRGLAYEAEANILRITEQTVKHVPPTVTRLYIGLHCAKSILELLKWDVLDAALSALPPSMTLSFGLKICGGVEEDEVVYREKVDLLVRQLPRLMSKRRSSIQWC</sequence>
<dbReference type="EMBL" id="RWJN01000247">
    <property type="protein sequence ID" value="TCD64252.1"/>
    <property type="molecule type" value="Genomic_DNA"/>
</dbReference>
<protein>
    <submittedName>
        <fullName evidence="1">Uncharacterized protein</fullName>
    </submittedName>
</protein>
<proteinExistence type="predicted"/>
<gene>
    <name evidence="1" type="ORF">EIP91_004321</name>
</gene>
<keyword evidence="2" id="KW-1185">Reference proteome</keyword>
<reference evidence="1 2" key="1">
    <citation type="submission" date="2018-11" db="EMBL/GenBank/DDBJ databases">
        <title>Genome assembly of Steccherinum ochraceum LE-BIN_3174, the white-rot fungus of the Steccherinaceae family (The Residual Polyporoid clade, Polyporales, Basidiomycota).</title>
        <authorList>
            <person name="Fedorova T.V."/>
            <person name="Glazunova O.A."/>
            <person name="Landesman E.O."/>
            <person name="Moiseenko K.V."/>
            <person name="Psurtseva N.V."/>
            <person name="Savinova O.S."/>
            <person name="Shakhova N.V."/>
            <person name="Tyazhelova T.V."/>
            <person name="Vasina D.V."/>
        </authorList>
    </citation>
    <scope>NUCLEOTIDE SEQUENCE [LARGE SCALE GENOMIC DNA]</scope>
    <source>
        <strain evidence="1 2">LE-BIN_3174</strain>
    </source>
</reference>
<dbReference type="AlphaFoldDB" id="A0A4R0R9Y8"/>
<evidence type="ECO:0000313" key="1">
    <source>
        <dbReference type="EMBL" id="TCD64252.1"/>
    </source>
</evidence>
<accession>A0A4R0R9Y8</accession>